<organism evidence="1 2">
    <name type="scientific">Haemophilus influenzae</name>
    <dbReference type="NCBI Taxonomy" id="727"/>
    <lineage>
        <taxon>Bacteria</taxon>
        <taxon>Pseudomonadati</taxon>
        <taxon>Pseudomonadota</taxon>
        <taxon>Gammaproteobacteria</taxon>
        <taxon>Pasteurellales</taxon>
        <taxon>Pasteurellaceae</taxon>
        <taxon>Haemophilus</taxon>
    </lineage>
</organism>
<reference evidence="1 2" key="1">
    <citation type="submission" date="2018-06" db="EMBL/GenBank/DDBJ databases">
        <authorList>
            <consortium name="Pathogen Informatics"/>
            <person name="Doyle S."/>
        </authorList>
    </citation>
    <scope>NUCLEOTIDE SEQUENCE [LARGE SCALE GENOMIC DNA]</scope>
    <source>
        <strain evidence="1 2">NCTC11872</strain>
    </source>
</reference>
<dbReference type="GO" id="GO:0106350">
    <property type="term" value="F:all-trans-octaprenyl-diphosphate synthase activity"/>
    <property type="evidence" value="ECO:0007669"/>
    <property type="project" value="UniProtKB-EC"/>
</dbReference>
<keyword evidence="1" id="KW-0808">Transferase</keyword>
<evidence type="ECO:0000313" key="2">
    <source>
        <dbReference type="Proteomes" id="UP000249936"/>
    </source>
</evidence>
<name>A0A2X1PYJ4_HAEIF</name>
<accession>A0A2X1PYJ4</accession>
<protein>
    <submittedName>
        <fullName evidence="1">Octaprenyl diphosphate synthase</fullName>
        <ecNumber evidence="1">2.5.1.90</ecNumber>
    </submittedName>
</protein>
<dbReference type="InterPro" id="IPR008949">
    <property type="entry name" value="Isoprenoid_synthase_dom_sf"/>
</dbReference>
<dbReference type="EMBL" id="UASK01000006">
    <property type="protein sequence ID" value="SPX42173.1"/>
    <property type="molecule type" value="Genomic_DNA"/>
</dbReference>
<dbReference type="AlphaFoldDB" id="A0A2X1PYJ4"/>
<dbReference type="Proteomes" id="UP000249936">
    <property type="component" value="Unassembled WGS sequence"/>
</dbReference>
<gene>
    <name evidence="1" type="primary">ispB_4</name>
    <name evidence="1" type="ORF">NCTC11872_01801</name>
</gene>
<sequence length="59" mass="6732">MKAIDEVLAIMTEHKSLDYAMNRAKEEAQKAVDAIEILPESEYKQALISLAYLSVDRNY</sequence>
<dbReference type="EC" id="2.5.1.90" evidence="1"/>
<proteinExistence type="predicted"/>
<dbReference type="SUPFAM" id="SSF48576">
    <property type="entry name" value="Terpenoid synthases"/>
    <property type="match status" value="1"/>
</dbReference>
<dbReference type="Gene3D" id="1.10.600.10">
    <property type="entry name" value="Farnesyl Diphosphate Synthase"/>
    <property type="match status" value="1"/>
</dbReference>
<evidence type="ECO:0000313" key="1">
    <source>
        <dbReference type="EMBL" id="SPX42173.1"/>
    </source>
</evidence>